<evidence type="ECO:0000256" key="5">
    <source>
        <dbReference type="PROSITE-ProRule" id="PRU00284"/>
    </source>
</evidence>
<accession>A0A212JUP5</accession>
<dbReference type="InterPro" id="IPR035965">
    <property type="entry name" value="PAS-like_dom_sf"/>
</dbReference>
<dbReference type="CDD" id="cd00130">
    <property type="entry name" value="PAS"/>
    <property type="match status" value="2"/>
</dbReference>
<dbReference type="InterPro" id="IPR004090">
    <property type="entry name" value="Chemotax_Me-accpt_rcpt"/>
</dbReference>
<dbReference type="PANTHER" id="PTHR32089:SF112">
    <property type="entry name" value="LYSOZYME-LIKE PROTEIN-RELATED"/>
    <property type="match status" value="1"/>
</dbReference>
<dbReference type="GO" id="GO:0004888">
    <property type="term" value="F:transmembrane signaling receptor activity"/>
    <property type="evidence" value="ECO:0007669"/>
    <property type="project" value="InterPro"/>
</dbReference>
<dbReference type="PROSITE" id="PS50113">
    <property type="entry name" value="PAC"/>
    <property type="match status" value="1"/>
</dbReference>
<dbReference type="SUPFAM" id="SSF55785">
    <property type="entry name" value="PYP-like sensor domain (PAS domain)"/>
    <property type="match status" value="2"/>
</dbReference>
<dbReference type="Pfam" id="PF00015">
    <property type="entry name" value="MCPsignal"/>
    <property type="match status" value="1"/>
</dbReference>
<reference evidence="9" key="1">
    <citation type="submission" date="2016-04" db="EMBL/GenBank/DDBJ databases">
        <authorList>
            <person name="Evans L.H."/>
            <person name="Alamgir A."/>
            <person name="Owens N."/>
            <person name="Weber N.D."/>
            <person name="Virtaneva K."/>
            <person name="Barbian K."/>
            <person name="Babar A."/>
            <person name="Rosenke K."/>
        </authorList>
    </citation>
    <scope>NUCLEOTIDE SEQUENCE</scope>
    <source>
        <strain evidence="9">86</strain>
    </source>
</reference>
<feature type="domain" description="PAC" evidence="7">
    <location>
        <begin position="235"/>
        <end position="287"/>
    </location>
</feature>
<dbReference type="GO" id="GO:0007165">
    <property type="term" value="P:signal transduction"/>
    <property type="evidence" value="ECO:0007669"/>
    <property type="project" value="UniProtKB-KW"/>
</dbReference>
<name>A0A212JUP5_9PROT</name>
<dbReference type="InterPro" id="IPR004089">
    <property type="entry name" value="MCPsignal_dom"/>
</dbReference>
<evidence type="ECO:0000259" key="7">
    <source>
        <dbReference type="PROSITE" id="PS50113"/>
    </source>
</evidence>
<gene>
    <name evidence="9" type="ORF">KL86APRO_11683</name>
</gene>
<evidence type="ECO:0000256" key="4">
    <source>
        <dbReference type="ARBA" id="ARBA00029447"/>
    </source>
</evidence>
<dbReference type="PROSITE" id="PS50111">
    <property type="entry name" value="CHEMOTAXIS_TRANSDUC_2"/>
    <property type="match status" value="1"/>
</dbReference>
<dbReference type="SMART" id="SM00086">
    <property type="entry name" value="PAC"/>
    <property type="match status" value="2"/>
</dbReference>
<dbReference type="AlphaFoldDB" id="A0A212JUP5"/>
<protein>
    <submittedName>
        <fullName evidence="9">Putative methyl-accepting chemotaxis sensory transducer</fullName>
    </submittedName>
</protein>
<keyword evidence="2" id="KW-1003">Cell membrane</keyword>
<dbReference type="InterPro" id="IPR000700">
    <property type="entry name" value="PAS-assoc_C"/>
</dbReference>
<dbReference type="PANTHER" id="PTHR32089">
    <property type="entry name" value="METHYL-ACCEPTING CHEMOTAXIS PROTEIN MCPB"/>
    <property type="match status" value="1"/>
</dbReference>
<dbReference type="PRINTS" id="PR00260">
    <property type="entry name" value="CHEMTRNSDUCR"/>
</dbReference>
<dbReference type="Pfam" id="PF08447">
    <property type="entry name" value="PAS_3"/>
    <property type="match status" value="2"/>
</dbReference>
<dbReference type="SMART" id="SM00283">
    <property type="entry name" value="MA"/>
    <property type="match status" value="1"/>
</dbReference>
<keyword evidence="2" id="KW-0472">Membrane</keyword>
<evidence type="ECO:0000259" key="6">
    <source>
        <dbReference type="PROSITE" id="PS50111"/>
    </source>
</evidence>
<dbReference type="Gene3D" id="1.10.287.950">
    <property type="entry name" value="Methyl-accepting chemotaxis protein"/>
    <property type="match status" value="1"/>
</dbReference>
<dbReference type="SUPFAM" id="SSF58104">
    <property type="entry name" value="Methyl-accepting chemotaxis protein (MCP) signaling domain"/>
    <property type="match status" value="1"/>
</dbReference>
<dbReference type="InterPro" id="IPR013655">
    <property type="entry name" value="PAS_fold_3"/>
</dbReference>
<evidence type="ECO:0000256" key="1">
    <source>
        <dbReference type="ARBA" id="ARBA00004429"/>
    </source>
</evidence>
<feature type="domain" description="T-SNARE coiled-coil homology" evidence="8">
    <location>
        <begin position="434"/>
        <end position="496"/>
    </location>
</feature>
<feature type="domain" description="Methyl-accepting transducer" evidence="6">
    <location>
        <begin position="312"/>
        <end position="502"/>
    </location>
</feature>
<comment type="similarity">
    <text evidence="4">Belongs to the methyl-accepting chemotaxis (MCP) protein family.</text>
</comment>
<keyword evidence="2" id="KW-0997">Cell inner membrane</keyword>
<dbReference type="NCBIfam" id="TIGR00229">
    <property type="entry name" value="sensory_box"/>
    <property type="match status" value="1"/>
</dbReference>
<dbReference type="GO" id="GO:0005886">
    <property type="term" value="C:plasma membrane"/>
    <property type="evidence" value="ECO:0007669"/>
    <property type="project" value="UniProtKB-SubCell"/>
</dbReference>
<comment type="subcellular location">
    <subcellularLocation>
        <location evidence="1">Cell inner membrane</location>
        <topology evidence="1">Multi-pass membrane protein</topology>
    </subcellularLocation>
</comment>
<dbReference type="InterPro" id="IPR000014">
    <property type="entry name" value="PAS"/>
</dbReference>
<evidence type="ECO:0000259" key="8">
    <source>
        <dbReference type="PROSITE" id="PS50192"/>
    </source>
</evidence>
<dbReference type="PROSITE" id="PS50192">
    <property type="entry name" value="T_SNARE"/>
    <property type="match status" value="1"/>
</dbReference>
<dbReference type="InterPro" id="IPR000727">
    <property type="entry name" value="T_SNARE_dom"/>
</dbReference>
<sequence length="502" mass="53736">MLLPFRKPPKAAISEELELLGRHAGVGLWDAVLHDGDPMHEKSAWRWSGEFRRLLGFARDDVRGFPDVVASWADRLHSDDAQPTFAAFAACLGDRSGRTGYDVTYRLKMKDGGYRWFRAIGGVARDAQGVAVRACGSLIDIDAEKAELERAAVLDAHAGVGLWDAIFHEGDPMHEKSAWRWSGEFRRLIGFARDDVRGFPDVVASWADRLHPDDAQPTFAAFAACLGDRSGRTGYDVTYRLKMKDGGYRWFHAIGGVVRDAQGVALRACGSLIDVEAHKSAEFARGKAEAARRELVADLAGNLDSNVVTAADRATASAQSVAAATEQLSASITDISSRAARAAQSSSNAAEVVRDTESAVSALMNSAERIGAVTSLISDIASQTNLLALNATIEAARAGDMGKGFAVVAGEVKTLANQTANATDEIAGQISAVQQGARRAGEAIRKIGTIIEDVRELSTTIAEAVAQQDDATREIASNVSRVVDDIETVSRNVASVSEKLRE</sequence>
<dbReference type="Gene3D" id="3.30.450.20">
    <property type="entry name" value="PAS domain"/>
    <property type="match status" value="2"/>
</dbReference>
<evidence type="ECO:0000313" key="9">
    <source>
        <dbReference type="EMBL" id="SBW03117.1"/>
    </source>
</evidence>
<dbReference type="GO" id="GO:0006935">
    <property type="term" value="P:chemotaxis"/>
    <property type="evidence" value="ECO:0007669"/>
    <property type="project" value="InterPro"/>
</dbReference>
<evidence type="ECO:0000256" key="3">
    <source>
        <dbReference type="ARBA" id="ARBA00023224"/>
    </source>
</evidence>
<organism evidence="9">
    <name type="scientific">uncultured Alphaproteobacteria bacterium</name>
    <dbReference type="NCBI Taxonomy" id="91750"/>
    <lineage>
        <taxon>Bacteria</taxon>
        <taxon>Pseudomonadati</taxon>
        <taxon>Pseudomonadota</taxon>
        <taxon>Alphaproteobacteria</taxon>
        <taxon>environmental samples</taxon>
    </lineage>
</organism>
<proteinExistence type="inferred from homology"/>
<dbReference type="InterPro" id="IPR001610">
    <property type="entry name" value="PAC"/>
</dbReference>
<evidence type="ECO:0000256" key="2">
    <source>
        <dbReference type="ARBA" id="ARBA00022519"/>
    </source>
</evidence>
<keyword evidence="3 5" id="KW-0807">Transducer</keyword>
<dbReference type="EMBL" id="FLUO01000001">
    <property type="protein sequence ID" value="SBW03117.1"/>
    <property type="molecule type" value="Genomic_DNA"/>
</dbReference>